<dbReference type="GO" id="GO:0016020">
    <property type="term" value="C:membrane"/>
    <property type="evidence" value="ECO:0007669"/>
    <property type="project" value="UniProtKB-SubCell"/>
</dbReference>
<evidence type="ECO:0000256" key="2">
    <source>
        <dbReference type="ARBA" id="ARBA00022448"/>
    </source>
</evidence>
<evidence type="ECO:0000313" key="10">
    <source>
        <dbReference type="EMBL" id="ABO97001.1"/>
    </source>
</evidence>
<dbReference type="InterPro" id="IPR011701">
    <property type="entry name" value="MFS"/>
</dbReference>
<evidence type="ECO:0000256" key="3">
    <source>
        <dbReference type="ARBA" id="ARBA00022692"/>
    </source>
</evidence>
<keyword evidence="4 7" id="KW-1133">Transmembrane helix</keyword>
<feature type="transmembrane region" description="Helical" evidence="7">
    <location>
        <begin position="185"/>
        <end position="207"/>
    </location>
</feature>
<organism evidence="10 11">
    <name type="scientific">Ostreococcus lucimarinus (strain CCE9901)</name>
    <dbReference type="NCBI Taxonomy" id="436017"/>
    <lineage>
        <taxon>Eukaryota</taxon>
        <taxon>Viridiplantae</taxon>
        <taxon>Chlorophyta</taxon>
        <taxon>Mamiellophyceae</taxon>
        <taxon>Mamiellales</taxon>
        <taxon>Bathycoccaceae</taxon>
        <taxon>Ostreococcus</taxon>
    </lineage>
</organism>
<keyword evidence="8" id="KW-0732">Signal</keyword>
<dbReference type="InterPro" id="IPR020846">
    <property type="entry name" value="MFS_dom"/>
</dbReference>
<dbReference type="PRINTS" id="PR01035">
    <property type="entry name" value="TCRTETA"/>
</dbReference>
<feature type="transmembrane region" description="Helical" evidence="7">
    <location>
        <begin position="142"/>
        <end position="165"/>
    </location>
</feature>
<evidence type="ECO:0000313" key="11">
    <source>
        <dbReference type="Proteomes" id="UP000001568"/>
    </source>
</evidence>
<dbReference type="AlphaFoldDB" id="A4S0A0"/>
<dbReference type="HOGENOM" id="CLU_001265_54_6_1"/>
<dbReference type="Pfam" id="PF07690">
    <property type="entry name" value="MFS_1"/>
    <property type="match status" value="1"/>
</dbReference>
<dbReference type="InterPro" id="IPR001958">
    <property type="entry name" value="Tet-R_TetA/multi-R_MdtG-like"/>
</dbReference>
<dbReference type="PROSITE" id="PS50850">
    <property type="entry name" value="MFS"/>
    <property type="match status" value="1"/>
</dbReference>
<feature type="transmembrane region" description="Helical" evidence="7">
    <location>
        <begin position="51"/>
        <end position="73"/>
    </location>
</feature>
<dbReference type="PANTHER" id="PTHR23504">
    <property type="entry name" value="MAJOR FACILITATOR SUPERFAMILY DOMAIN-CONTAINING PROTEIN 10"/>
    <property type="match status" value="1"/>
</dbReference>
<feature type="region of interest" description="Disordered" evidence="6">
    <location>
        <begin position="478"/>
        <end position="508"/>
    </location>
</feature>
<feature type="transmembrane region" description="Helical" evidence="7">
    <location>
        <begin position="377"/>
        <end position="404"/>
    </location>
</feature>
<evidence type="ECO:0000256" key="5">
    <source>
        <dbReference type="ARBA" id="ARBA00023136"/>
    </source>
</evidence>
<feature type="compositionally biased region" description="Low complexity" evidence="6">
    <location>
        <begin position="491"/>
        <end position="502"/>
    </location>
</feature>
<evidence type="ECO:0000256" key="7">
    <source>
        <dbReference type="SAM" id="Phobius"/>
    </source>
</evidence>
<dbReference type="KEGG" id="olu:OSTLU_32666"/>
<keyword evidence="5 7" id="KW-0472">Membrane</keyword>
<gene>
    <name evidence="10" type="ORF">OSTLU_32666</name>
</gene>
<dbReference type="InterPro" id="IPR036259">
    <property type="entry name" value="MFS_trans_sf"/>
</dbReference>
<keyword evidence="3 7" id="KW-0812">Transmembrane</keyword>
<dbReference type="GO" id="GO:0017183">
    <property type="term" value="P:protein histidyl modification to diphthamide"/>
    <property type="evidence" value="ECO:0007669"/>
    <property type="project" value="InterPro"/>
</dbReference>
<feature type="transmembrane region" description="Helical" evidence="7">
    <location>
        <begin position="283"/>
        <end position="300"/>
    </location>
</feature>
<proteinExistence type="predicted"/>
<dbReference type="OrthoDB" id="10262656at2759"/>
<dbReference type="eggNOG" id="KOG2615">
    <property type="taxonomic scope" value="Eukaryota"/>
</dbReference>
<dbReference type="Gramene" id="ABO97001">
    <property type="protein sequence ID" value="ABO97001"/>
    <property type="gene ID" value="OSTLU_32666"/>
</dbReference>
<keyword evidence="11" id="KW-1185">Reference proteome</keyword>
<dbReference type="GeneID" id="5002694"/>
<evidence type="ECO:0000256" key="8">
    <source>
        <dbReference type="SAM" id="SignalP"/>
    </source>
</evidence>
<protein>
    <submittedName>
        <fullName evidence="10">MFS family transporter</fullName>
    </submittedName>
</protein>
<dbReference type="RefSeq" id="XP_001418708.1">
    <property type="nucleotide sequence ID" value="XM_001418671.1"/>
</dbReference>
<sequence length="508" mass="53701">MLAPLAPRDAHPPWFLALLVLLNVVDAFHLNIVWPMLPFAVRDFGVAEIDVGFYCGVIGAAAPLGALLSAYQWGRISDRYGRRPALIAGSALSTMSVFVFGTAKSVRAAALGRWMSGLLNGNAAIVKTYLGETSTKKAQSEAFGVLAFGYGLASTLAPAAAGFLQRPARRWPETFAGTAFDTYPYLLPMCVAACLTGLGAVLGVLLLPETASFVRRAEAKAMARNGDEEKRLVKLASAGDLRAIELRDVDEWSDVAGDKGESDDVEDVAPKEVLFTPETTRAVACYAVLAAIAIGYDEMLPVFLKTSHELGGCEFAPRDIGILLVCGGVTLLVFQLVLYPRIADALGAVRAFRFGVALFAAVSMLAPFASVMPNEPMLWTVALVSQCTKICALGIGFVSITIVVNNSCEDAVKARVNGIAGTTSAFARIVAPVICGWTFAGAMRLTFPARQFLPFAFICAVTVALRVIAERLPTALDSPTSSVADVDTLPSDDPAPVAPVASNLDSPC</sequence>
<dbReference type="SUPFAM" id="SSF103473">
    <property type="entry name" value="MFS general substrate transporter"/>
    <property type="match status" value="1"/>
</dbReference>
<feature type="transmembrane region" description="Helical" evidence="7">
    <location>
        <begin position="320"/>
        <end position="339"/>
    </location>
</feature>
<name>A4S0A0_OSTLU</name>
<feature type="transmembrane region" description="Helical" evidence="7">
    <location>
        <begin position="416"/>
        <end position="440"/>
    </location>
</feature>
<dbReference type="SFLD" id="SFLDS00032">
    <property type="entry name" value="Radical_SAM_3-amino-3-carboxyp"/>
    <property type="match status" value="1"/>
</dbReference>
<dbReference type="InterPro" id="IPR016435">
    <property type="entry name" value="DPH1/DPH2"/>
</dbReference>
<feature type="chain" id="PRO_5002673001" evidence="8">
    <location>
        <begin position="28"/>
        <end position="508"/>
    </location>
</feature>
<evidence type="ECO:0000256" key="1">
    <source>
        <dbReference type="ARBA" id="ARBA00004141"/>
    </source>
</evidence>
<feature type="transmembrane region" description="Helical" evidence="7">
    <location>
        <begin position="452"/>
        <end position="469"/>
    </location>
</feature>
<feature type="domain" description="Major facilitator superfamily (MFS) profile" evidence="9">
    <location>
        <begin position="15"/>
        <end position="474"/>
    </location>
</feature>
<keyword evidence="2" id="KW-0813">Transport</keyword>
<dbReference type="EMBL" id="CP000587">
    <property type="protein sequence ID" value="ABO97001.1"/>
    <property type="molecule type" value="Genomic_DNA"/>
</dbReference>
<evidence type="ECO:0000256" key="6">
    <source>
        <dbReference type="SAM" id="MobiDB-lite"/>
    </source>
</evidence>
<evidence type="ECO:0000259" key="9">
    <source>
        <dbReference type="PROSITE" id="PS50850"/>
    </source>
</evidence>
<dbReference type="PANTHER" id="PTHR23504:SF117">
    <property type="entry name" value="MAJOR FACILITATOR SUPERFAMILY PROTEIN"/>
    <property type="match status" value="1"/>
</dbReference>
<dbReference type="GO" id="GO:0090560">
    <property type="term" value="F:2-(3-amino-3-carboxypropyl)histidine synthase activity"/>
    <property type="evidence" value="ECO:0007669"/>
    <property type="project" value="InterPro"/>
</dbReference>
<dbReference type="OMA" id="EVIPLWA"/>
<dbReference type="GO" id="GO:0022857">
    <property type="term" value="F:transmembrane transporter activity"/>
    <property type="evidence" value="ECO:0007669"/>
    <property type="project" value="InterPro"/>
</dbReference>
<comment type="subcellular location">
    <subcellularLocation>
        <location evidence="1">Membrane</location>
        <topology evidence="1">Multi-pass membrane protein</topology>
    </subcellularLocation>
</comment>
<feature type="transmembrane region" description="Helical" evidence="7">
    <location>
        <begin position="351"/>
        <end position="371"/>
    </location>
</feature>
<evidence type="ECO:0000256" key="4">
    <source>
        <dbReference type="ARBA" id="ARBA00022989"/>
    </source>
</evidence>
<reference evidence="10 11" key="1">
    <citation type="journal article" date="2007" name="Proc. Natl. Acad. Sci. U.S.A.">
        <title>The tiny eukaryote Ostreococcus provides genomic insights into the paradox of plankton speciation.</title>
        <authorList>
            <person name="Palenik B."/>
            <person name="Grimwood J."/>
            <person name="Aerts A."/>
            <person name="Rouze P."/>
            <person name="Salamov A."/>
            <person name="Putnam N."/>
            <person name="Dupont C."/>
            <person name="Jorgensen R."/>
            <person name="Derelle E."/>
            <person name="Rombauts S."/>
            <person name="Zhou K."/>
            <person name="Otillar R."/>
            <person name="Merchant S.S."/>
            <person name="Podell S."/>
            <person name="Gaasterland T."/>
            <person name="Napoli C."/>
            <person name="Gendler K."/>
            <person name="Manuell A."/>
            <person name="Tai V."/>
            <person name="Vallon O."/>
            <person name="Piganeau G."/>
            <person name="Jancek S."/>
            <person name="Heijde M."/>
            <person name="Jabbari K."/>
            <person name="Bowler C."/>
            <person name="Lohr M."/>
            <person name="Robbens S."/>
            <person name="Werner G."/>
            <person name="Dubchak I."/>
            <person name="Pazour G.J."/>
            <person name="Ren Q."/>
            <person name="Paulsen I."/>
            <person name="Delwiche C."/>
            <person name="Schmutz J."/>
            <person name="Rokhsar D."/>
            <person name="Van de Peer Y."/>
            <person name="Moreau H."/>
            <person name="Grigoriev I.V."/>
        </authorList>
    </citation>
    <scope>NUCLEOTIDE SEQUENCE [LARGE SCALE GENOMIC DNA]</scope>
    <source>
        <strain evidence="10 11">CCE9901</strain>
    </source>
</reference>
<feature type="signal peptide" evidence="8">
    <location>
        <begin position="1"/>
        <end position="27"/>
    </location>
</feature>
<accession>A4S0A0</accession>
<dbReference type="Proteomes" id="UP000001568">
    <property type="component" value="Chromosome 7"/>
</dbReference>
<dbReference type="Gene3D" id="1.20.1250.20">
    <property type="entry name" value="MFS general substrate transporter like domains"/>
    <property type="match status" value="1"/>
</dbReference>